<reference evidence="3 4" key="1">
    <citation type="submission" date="2023-10" db="EMBL/GenBank/DDBJ databases">
        <title>Development of a sustainable strategy for remediation of hydrocarbon-contaminated territories based on the waste exchange concept.</title>
        <authorList>
            <person name="Krivoruchko A."/>
        </authorList>
    </citation>
    <scope>NUCLEOTIDE SEQUENCE [LARGE SCALE GENOMIC DNA]</scope>
    <source>
        <strain evidence="3 4">IEGM 1322</strain>
    </source>
</reference>
<name>A0ABU4AX63_9NOCA</name>
<keyword evidence="4" id="KW-1185">Reference proteome</keyword>
<feature type="transmembrane region" description="Helical" evidence="1">
    <location>
        <begin position="196"/>
        <end position="213"/>
    </location>
</feature>
<evidence type="ECO:0000256" key="1">
    <source>
        <dbReference type="SAM" id="Phobius"/>
    </source>
</evidence>
<dbReference type="Pfam" id="PF02517">
    <property type="entry name" value="Rce1-like"/>
    <property type="match status" value="1"/>
</dbReference>
<keyword evidence="3" id="KW-0378">Hydrolase</keyword>
<feature type="domain" description="CAAX prenyl protease 2/Lysostaphin resistance protein A-like" evidence="2">
    <location>
        <begin position="119"/>
        <end position="203"/>
    </location>
</feature>
<evidence type="ECO:0000313" key="3">
    <source>
        <dbReference type="EMBL" id="MDV6230827.1"/>
    </source>
</evidence>
<gene>
    <name evidence="3" type="ORF">R3P95_09725</name>
</gene>
<keyword evidence="1" id="KW-0472">Membrane</keyword>
<comment type="caution">
    <text evidence="3">The sequence shown here is derived from an EMBL/GenBank/DDBJ whole genome shotgun (WGS) entry which is preliminary data.</text>
</comment>
<evidence type="ECO:0000259" key="2">
    <source>
        <dbReference type="Pfam" id="PF02517"/>
    </source>
</evidence>
<dbReference type="EC" id="3.4.-.-" evidence="3"/>
<dbReference type="Proteomes" id="UP001185899">
    <property type="component" value="Unassembled WGS sequence"/>
</dbReference>
<organism evidence="3 4">
    <name type="scientific">Rhodococcus cercidiphylli</name>
    <dbReference type="NCBI Taxonomy" id="489916"/>
    <lineage>
        <taxon>Bacteria</taxon>
        <taxon>Bacillati</taxon>
        <taxon>Actinomycetota</taxon>
        <taxon>Actinomycetes</taxon>
        <taxon>Mycobacteriales</taxon>
        <taxon>Nocardiaceae</taxon>
        <taxon>Rhodococcus</taxon>
    </lineage>
</organism>
<sequence>MRTAVTAGVEPAERPILAGVEPAERPILTGLATTAWSTYLLPALGFDARGRAVANASFAVGVAVLSRTSAAELGLRNFAAGLKWGAAASAVPVLGSAVVAAIPALRRRVRPSEDELVEWVLFRIPVGTVLTEELLFRGVLDAASPALSPIFFGLWHIHPARAAGDTVVGTVVATAAAGVVFSWLRARSGSVLAPALLHYFLNASGAVLAHLAADDRS</sequence>
<protein>
    <submittedName>
        <fullName evidence="3">CPBP family intramembrane glutamic endopeptidase</fullName>
        <ecNumber evidence="3">3.4.-.-</ecNumber>
    </submittedName>
</protein>
<proteinExistence type="predicted"/>
<keyword evidence="1" id="KW-1133">Transmembrane helix</keyword>
<keyword evidence="1" id="KW-0812">Transmembrane</keyword>
<feature type="transmembrane region" description="Helical" evidence="1">
    <location>
        <begin position="166"/>
        <end position="184"/>
    </location>
</feature>
<accession>A0ABU4AX63</accession>
<dbReference type="InterPro" id="IPR003675">
    <property type="entry name" value="Rce1/LyrA-like_dom"/>
</dbReference>
<evidence type="ECO:0000313" key="4">
    <source>
        <dbReference type="Proteomes" id="UP001185899"/>
    </source>
</evidence>
<dbReference type="EMBL" id="JAWLKE010000003">
    <property type="protein sequence ID" value="MDV6230827.1"/>
    <property type="molecule type" value="Genomic_DNA"/>
</dbReference>
<dbReference type="GO" id="GO:0016787">
    <property type="term" value="F:hydrolase activity"/>
    <property type="evidence" value="ECO:0007669"/>
    <property type="project" value="UniProtKB-KW"/>
</dbReference>